<feature type="domain" description="Phosphoribosyltransferase" evidence="1">
    <location>
        <begin position="11"/>
        <end position="214"/>
    </location>
</feature>
<dbReference type="EC" id="2.4.2.9" evidence="2"/>
<sequence length="217" mass="24244">MVIHYLGEGNSLLNQFVAELRDVDIQKDAMRFRKNIERIGEILSYELSKTLEYGPKTIITPLGTKEMTLPQNELVLCSILRAGFPLHQGMLNYFDKAENGFISAFRHHPNDADDFEVLVEYFATPSLKDKTLVLIDPMLATGRTLENVLKALKDYGTPKQIHLVSVIGSKEGIAHVEKVFPKNTHLWISAIDEALNSRGYILPGLGDAGDLSYGSKL</sequence>
<dbReference type="RefSeq" id="WP_251806843.1">
    <property type="nucleotide sequence ID" value="NZ_CP166679.1"/>
</dbReference>
<comment type="caution">
    <text evidence="2">The sequence shown here is derived from an EMBL/GenBank/DDBJ whole genome shotgun (WGS) entry which is preliminary data.</text>
</comment>
<evidence type="ECO:0000313" key="3">
    <source>
        <dbReference type="Proteomes" id="UP001597532"/>
    </source>
</evidence>
<dbReference type="SUPFAM" id="SSF53271">
    <property type="entry name" value="PRTase-like"/>
    <property type="match status" value="1"/>
</dbReference>
<name>A0ABW5VE79_9FLAO</name>
<dbReference type="Gene3D" id="3.40.50.2020">
    <property type="match status" value="1"/>
</dbReference>
<proteinExistence type="predicted"/>
<dbReference type="EMBL" id="JBHUOK010000004">
    <property type="protein sequence ID" value="MFD2788755.1"/>
    <property type="molecule type" value="Genomic_DNA"/>
</dbReference>
<dbReference type="PANTHER" id="PTHR11608:SF0">
    <property type="entry name" value="BIFUNCTIONAL PROTEIN PYRR"/>
    <property type="match status" value="1"/>
</dbReference>
<dbReference type="CDD" id="cd06223">
    <property type="entry name" value="PRTases_typeI"/>
    <property type="match status" value="1"/>
</dbReference>
<keyword evidence="2" id="KW-0808">Transferase</keyword>
<dbReference type="GO" id="GO:0004845">
    <property type="term" value="F:uracil phosphoribosyltransferase activity"/>
    <property type="evidence" value="ECO:0007669"/>
    <property type="project" value="UniProtKB-EC"/>
</dbReference>
<dbReference type="Proteomes" id="UP001597532">
    <property type="component" value="Unassembled WGS sequence"/>
</dbReference>
<protein>
    <submittedName>
        <fullName evidence="2">Uracil phosphoribosyltransferase</fullName>
        <ecNumber evidence="2">2.4.2.9</ecNumber>
    </submittedName>
</protein>
<dbReference type="Pfam" id="PF14681">
    <property type="entry name" value="UPRTase"/>
    <property type="match status" value="1"/>
</dbReference>
<evidence type="ECO:0000259" key="1">
    <source>
        <dbReference type="Pfam" id="PF14681"/>
    </source>
</evidence>
<keyword evidence="3" id="KW-1185">Reference proteome</keyword>
<dbReference type="PANTHER" id="PTHR11608">
    <property type="entry name" value="BIFUNCTIONAL PROTEIN PYRR"/>
    <property type="match status" value="1"/>
</dbReference>
<dbReference type="InterPro" id="IPR000836">
    <property type="entry name" value="PRTase_dom"/>
</dbReference>
<dbReference type="InterPro" id="IPR050137">
    <property type="entry name" value="PyrR_bifunctional"/>
</dbReference>
<gene>
    <name evidence="2" type="primary">upp</name>
    <name evidence="2" type="ORF">ACFS1K_03160</name>
</gene>
<accession>A0ABW5VE79</accession>
<evidence type="ECO:0000313" key="2">
    <source>
        <dbReference type="EMBL" id="MFD2788755.1"/>
    </source>
</evidence>
<dbReference type="NCBIfam" id="NF001097">
    <property type="entry name" value="PRK00129.1"/>
    <property type="match status" value="1"/>
</dbReference>
<dbReference type="InterPro" id="IPR029057">
    <property type="entry name" value="PRTase-like"/>
</dbReference>
<keyword evidence="2" id="KW-0328">Glycosyltransferase</keyword>
<organism evidence="2 3">
    <name type="scientific">Arenibacter antarcticus</name>
    <dbReference type="NCBI Taxonomy" id="2040469"/>
    <lineage>
        <taxon>Bacteria</taxon>
        <taxon>Pseudomonadati</taxon>
        <taxon>Bacteroidota</taxon>
        <taxon>Flavobacteriia</taxon>
        <taxon>Flavobacteriales</taxon>
        <taxon>Flavobacteriaceae</taxon>
        <taxon>Arenibacter</taxon>
    </lineage>
</organism>
<reference evidence="3" key="1">
    <citation type="journal article" date="2019" name="Int. J. Syst. Evol. Microbiol.">
        <title>The Global Catalogue of Microorganisms (GCM) 10K type strain sequencing project: providing services to taxonomists for standard genome sequencing and annotation.</title>
        <authorList>
            <consortium name="The Broad Institute Genomics Platform"/>
            <consortium name="The Broad Institute Genome Sequencing Center for Infectious Disease"/>
            <person name="Wu L."/>
            <person name="Ma J."/>
        </authorList>
    </citation>
    <scope>NUCLEOTIDE SEQUENCE [LARGE SCALE GENOMIC DNA]</scope>
    <source>
        <strain evidence="3">KCTC 52924</strain>
    </source>
</reference>